<feature type="region of interest" description="Disordered" evidence="1">
    <location>
        <begin position="119"/>
        <end position="222"/>
    </location>
</feature>
<feature type="compositionally biased region" description="Polar residues" evidence="1">
    <location>
        <begin position="119"/>
        <end position="129"/>
    </location>
</feature>
<feature type="compositionally biased region" description="Pro residues" evidence="1">
    <location>
        <begin position="301"/>
        <end position="315"/>
    </location>
</feature>
<dbReference type="Proteomes" id="UP001385951">
    <property type="component" value="Unassembled WGS sequence"/>
</dbReference>
<feature type="compositionally biased region" description="Polar residues" evidence="1">
    <location>
        <begin position="140"/>
        <end position="150"/>
    </location>
</feature>
<sequence length="470" mass="51709">MSEGVGEFMRTLAKQVEDRLPPEVRKRVTSLYLPTLISECRKKRPEIEPVFEHVIEDECNGCSLTITLSNPANPESRTYTVPAEYRTRNDAKIAVVAQAVNQGVLDFIGFDSRALSPNHNAIASSSTPVGNKRKYETPNDSRASTPGSTSDGRRKRRKYFTEGSSNQSPQPMNHHSPQRSNHRRQSSSHSGYRQPWSGPTPPNHYSNIYPTQPHIQYQSPMSNVPPSYAPPYGYSTGTYPPNSNPYATNAPSGSYYGGPPMQAQRNALSQPPSVNPHSYQPAPATSVMQPYPNGIASQIPPRNPVYMHPPMPPNVGYPQPSNATYSQPFQPYPSMPYPYPQQYGYPGPTPGAVQPTAAIPYVNQSSTSTSSQTISSAQVSSQVVVKAPLPPKPSSATERKPVVKRVASRPKPSKALGGKVTVAVEPTPQSSVTELYGTALYNFWRRMLNLKFENIRLLSILWAGRSRVSQ</sequence>
<feature type="compositionally biased region" description="Polar residues" evidence="1">
    <location>
        <begin position="203"/>
        <end position="222"/>
    </location>
</feature>
<feature type="compositionally biased region" description="Polar residues" evidence="1">
    <location>
        <begin position="263"/>
        <end position="278"/>
    </location>
</feature>
<accession>A0AAW0FWM9</accession>
<organism evidence="2 3">
    <name type="scientific">Cerrena zonata</name>
    <dbReference type="NCBI Taxonomy" id="2478898"/>
    <lineage>
        <taxon>Eukaryota</taxon>
        <taxon>Fungi</taxon>
        <taxon>Dikarya</taxon>
        <taxon>Basidiomycota</taxon>
        <taxon>Agaricomycotina</taxon>
        <taxon>Agaricomycetes</taxon>
        <taxon>Polyporales</taxon>
        <taxon>Cerrenaceae</taxon>
        <taxon>Cerrena</taxon>
    </lineage>
</organism>
<evidence type="ECO:0000256" key="1">
    <source>
        <dbReference type="SAM" id="MobiDB-lite"/>
    </source>
</evidence>
<dbReference type="AlphaFoldDB" id="A0AAW0FWM9"/>
<feature type="compositionally biased region" description="Basic residues" evidence="1">
    <location>
        <begin position="176"/>
        <end position="186"/>
    </location>
</feature>
<name>A0AAW0FWM9_9APHY</name>
<protein>
    <submittedName>
        <fullName evidence="2">Uncharacterized protein</fullName>
    </submittedName>
</protein>
<reference evidence="2 3" key="1">
    <citation type="submission" date="2022-09" db="EMBL/GenBank/DDBJ databases">
        <authorList>
            <person name="Palmer J.M."/>
        </authorList>
    </citation>
    <scope>NUCLEOTIDE SEQUENCE [LARGE SCALE GENOMIC DNA]</scope>
    <source>
        <strain evidence="2 3">DSM 7382</strain>
    </source>
</reference>
<proteinExistence type="predicted"/>
<evidence type="ECO:0000313" key="2">
    <source>
        <dbReference type="EMBL" id="KAK7681717.1"/>
    </source>
</evidence>
<feature type="region of interest" description="Disordered" evidence="1">
    <location>
        <begin position="243"/>
        <end position="329"/>
    </location>
</feature>
<gene>
    <name evidence="2" type="ORF">QCA50_015064</name>
</gene>
<comment type="caution">
    <text evidence="2">The sequence shown here is derived from an EMBL/GenBank/DDBJ whole genome shotgun (WGS) entry which is preliminary data.</text>
</comment>
<keyword evidence="3" id="KW-1185">Reference proteome</keyword>
<feature type="compositionally biased region" description="Polar residues" evidence="1">
    <location>
        <begin position="162"/>
        <end position="171"/>
    </location>
</feature>
<evidence type="ECO:0000313" key="3">
    <source>
        <dbReference type="Proteomes" id="UP001385951"/>
    </source>
</evidence>
<dbReference type="EMBL" id="JASBNA010000039">
    <property type="protein sequence ID" value="KAK7681717.1"/>
    <property type="molecule type" value="Genomic_DNA"/>
</dbReference>